<keyword evidence="3" id="KW-1185">Reference proteome</keyword>
<gene>
    <name evidence="2" type="ORF">E1161_25995</name>
</gene>
<dbReference type="PANTHER" id="PTHR31694:SF26">
    <property type="entry name" value="OS05G0151100 PROTEIN"/>
    <property type="match status" value="1"/>
</dbReference>
<dbReference type="RefSeq" id="WP_132627369.1">
    <property type="nucleotide sequence ID" value="NZ_SMKV01000058.1"/>
</dbReference>
<dbReference type="InterPro" id="IPR052965">
    <property type="entry name" value="Pigment-catalase-like"/>
</dbReference>
<feature type="region of interest" description="Disordered" evidence="1">
    <location>
        <begin position="315"/>
        <end position="335"/>
    </location>
</feature>
<dbReference type="InterPro" id="IPR009078">
    <property type="entry name" value="Ferritin-like_SF"/>
</dbReference>
<reference evidence="2 3" key="1">
    <citation type="submission" date="2019-03" db="EMBL/GenBank/DDBJ databases">
        <title>Draft genome sequences of novel Actinobacteria.</title>
        <authorList>
            <person name="Sahin N."/>
            <person name="Ay H."/>
            <person name="Saygin H."/>
        </authorList>
    </citation>
    <scope>NUCLEOTIDE SEQUENCE [LARGE SCALE GENOMIC DNA]</scope>
    <source>
        <strain evidence="2 3">16K404</strain>
    </source>
</reference>
<organism evidence="2 3">
    <name type="scientific">Saccharopolyspora aridisoli</name>
    <dbReference type="NCBI Taxonomy" id="2530385"/>
    <lineage>
        <taxon>Bacteria</taxon>
        <taxon>Bacillati</taxon>
        <taxon>Actinomycetota</taxon>
        <taxon>Actinomycetes</taxon>
        <taxon>Pseudonocardiales</taxon>
        <taxon>Pseudonocardiaceae</taxon>
        <taxon>Saccharopolyspora</taxon>
    </lineage>
</organism>
<dbReference type="EMBL" id="SMKV01000058">
    <property type="protein sequence ID" value="TDC87267.1"/>
    <property type="molecule type" value="Genomic_DNA"/>
</dbReference>
<dbReference type="InterPro" id="IPR006311">
    <property type="entry name" value="TAT_signal"/>
</dbReference>
<evidence type="ECO:0000313" key="3">
    <source>
        <dbReference type="Proteomes" id="UP000294744"/>
    </source>
</evidence>
<dbReference type="PROSITE" id="PS51318">
    <property type="entry name" value="TAT"/>
    <property type="match status" value="1"/>
</dbReference>
<comment type="caution">
    <text evidence="2">The sequence shown here is derived from an EMBL/GenBank/DDBJ whole genome shotgun (WGS) entry which is preliminary data.</text>
</comment>
<dbReference type="OrthoDB" id="954262at2"/>
<dbReference type="Proteomes" id="UP000294744">
    <property type="component" value="Unassembled WGS sequence"/>
</dbReference>
<dbReference type="Pfam" id="PF13668">
    <property type="entry name" value="Ferritin_2"/>
    <property type="match status" value="1"/>
</dbReference>
<accession>A0A4R4U740</accession>
<feature type="compositionally biased region" description="Gly residues" evidence="1">
    <location>
        <begin position="315"/>
        <end position="327"/>
    </location>
</feature>
<evidence type="ECO:0000256" key="1">
    <source>
        <dbReference type="SAM" id="MobiDB-lite"/>
    </source>
</evidence>
<dbReference type="CDD" id="cd00657">
    <property type="entry name" value="Ferritin_like"/>
    <property type="match status" value="1"/>
</dbReference>
<evidence type="ECO:0000313" key="2">
    <source>
        <dbReference type="EMBL" id="TDC87267.1"/>
    </source>
</evidence>
<proteinExistence type="predicted"/>
<sequence length="371" mass="37296">MGFDRAFITAAINRSAENATDRRSLLKAFGLAGAGAVAASSLGGAGVAAAQSGEGGGISDPAILNFALNLEYLEAEFYQRAAFGQGLDSSLTGGQGTQGQVSGGKQVPFQSKVVRQYAEEIAKDELEHVRFLRTALGSSAVAEPAIDINEAFTAAARASGAIGPNEQFDAYANDANFLLAAFIFEDVGVTAYKGAAPLVQNKTFLDAAAGILAVEAYHAANIRTALYTMGEETPALIEGANKISAARGQLDNGKDQGIEVEGKANITPTDANGIAFGRTPGEVLNIVYLTPGAATKGGFFPNGVNGELNSAGGAPAGGADTGGGGTAGDSSATQNALLGTGAGMLAAGVGAAAYAAHRRSADDEGTTPQQQ</sequence>
<protein>
    <submittedName>
        <fullName evidence="2">Ferritin-like domain-containing protein</fullName>
    </submittedName>
</protein>
<dbReference type="SUPFAM" id="SSF47240">
    <property type="entry name" value="Ferritin-like"/>
    <property type="match status" value="1"/>
</dbReference>
<dbReference type="AlphaFoldDB" id="A0A4R4U740"/>
<name>A0A4R4U740_9PSEU</name>
<dbReference type="PANTHER" id="PTHR31694">
    <property type="entry name" value="DESICCATION-LIKE PROTEIN"/>
    <property type="match status" value="1"/>
</dbReference>